<reference evidence="1 2" key="1">
    <citation type="submission" date="2009-10" db="EMBL/GenBank/DDBJ databases">
        <authorList>
            <person name="Weinstock G."/>
            <person name="Sodergren E."/>
            <person name="Clifton S."/>
            <person name="Fulton L."/>
            <person name="Fulton B."/>
            <person name="Courtney L."/>
            <person name="Fronick C."/>
            <person name="Harrison M."/>
            <person name="Strong C."/>
            <person name="Farmer C."/>
            <person name="Delahaunty K."/>
            <person name="Markovic C."/>
            <person name="Hall O."/>
            <person name="Minx P."/>
            <person name="Tomlinson C."/>
            <person name="Mitreva M."/>
            <person name="Nelson J."/>
            <person name="Hou S."/>
            <person name="Wollam A."/>
            <person name="Pepin K.H."/>
            <person name="Johnson M."/>
            <person name="Bhonagiri V."/>
            <person name="Nash W.E."/>
            <person name="Warren W."/>
            <person name="Chinwalla A."/>
            <person name="Mardis E.R."/>
            <person name="Wilson R.K."/>
        </authorList>
    </citation>
    <scope>NUCLEOTIDE SEQUENCE [LARGE SCALE GENOMIC DNA]</scope>
    <source>
        <strain evidence="1 2">ATCC 23970</strain>
    </source>
</reference>
<sequence>MTKFQTALDALMLWWAEAHRFRQHRPPVLIWRQIPPTKKQSGTRLTVPDCFQAYPRIRTYCVRPY</sequence>
<evidence type="ECO:0000313" key="2">
    <source>
        <dbReference type="Proteomes" id="UP000003843"/>
    </source>
</evidence>
<accession>D0W9L2</accession>
<evidence type="ECO:0000313" key="1">
    <source>
        <dbReference type="EMBL" id="EEZ75670.1"/>
    </source>
</evidence>
<dbReference type="AlphaFoldDB" id="D0W9L2"/>
<organism evidence="1 2">
    <name type="scientific">Neisseria lactamica ATCC 23970</name>
    <dbReference type="NCBI Taxonomy" id="546265"/>
    <lineage>
        <taxon>Bacteria</taxon>
        <taxon>Pseudomonadati</taxon>
        <taxon>Pseudomonadota</taxon>
        <taxon>Betaproteobacteria</taxon>
        <taxon>Neisseriales</taxon>
        <taxon>Neisseriaceae</taxon>
        <taxon>Neisseria</taxon>
    </lineage>
</organism>
<comment type="caution">
    <text evidence="1">The sequence shown here is derived from an EMBL/GenBank/DDBJ whole genome shotgun (WGS) entry which is preliminary data.</text>
</comment>
<gene>
    <name evidence="1" type="ORF">NEILACOT_04224</name>
</gene>
<protein>
    <submittedName>
        <fullName evidence="1">Uncharacterized protein</fullName>
    </submittedName>
</protein>
<dbReference type="Proteomes" id="UP000003843">
    <property type="component" value="Unassembled WGS sequence"/>
</dbReference>
<name>D0W9L2_NEILA</name>
<dbReference type="EMBL" id="ACEQ02000013">
    <property type="protein sequence ID" value="EEZ75670.1"/>
    <property type="molecule type" value="Genomic_DNA"/>
</dbReference>
<proteinExistence type="predicted"/>